<protein>
    <submittedName>
        <fullName evidence="1">Uncharacterized protein</fullName>
    </submittedName>
</protein>
<dbReference type="Proteomes" id="UP000335636">
    <property type="component" value="Unassembled WGS sequence"/>
</dbReference>
<keyword evidence="2" id="KW-1185">Reference proteome</keyword>
<sequence length="99" mass="11028">MATLDKDLVTGLDECSLVNSSDTILRNSRLYVLTALATLPSSRFECPLWSELDPPVSLLVSVQRSECAALSEIRGSSLRDFIVILCRGFNMEYRNLSEN</sequence>
<reference evidence="1" key="1">
    <citation type="submission" date="2019-04" db="EMBL/GenBank/DDBJ databases">
        <authorList>
            <person name="Alioto T."/>
            <person name="Alioto T."/>
        </authorList>
    </citation>
    <scope>NUCLEOTIDE SEQUENCE [LARGE SCALE GENOMIC DNA]</scope>
</reference>
<organism evidence="1 2">
    <name type="scientific">Marmota monax</name>
    <name type="common">Woodchuck</name>
    <dbReference type="NCBI Taxonomy" id="9995"/>
    <lineage>
        <taxon>Eukaryota</taxon>
        <taxon>Metazoa</taxon>
        <taxon>Chordata</taxon>
        <taxon>Craniata</taxon>
        <taxon>Vertebrata</taxon>
        <taxon>Euteleostomi</taxon>
        <taxon>Mammalia</taxon>
        <taxon>Eutheria</taxon>
        <taxon>Euarchontoglires</taxon>
        <taxon>Glires</taxon>
        <taxon>Rodentia</taxon>
        <taxon>Sciuromorpha</taxon>
        <taxon>Sciuridae</taxon>
        <taxon>Xerinae</taxon>
        <taxon>Marmotini</taxon>
        <taxon>Marmota</taxon>
    </lineage>
</organism>
<proteinExistence type="predicted"/>
<comment type="caution">
    <text evidence="1">The sequence shown here is derived from an EMBL/GenBank/DDBJ whole genome shotgun (WGS) entry which is preliminary data.</text>
</comment>
<evidence type="ECO:0000313" key="2">
    <source>
        <dbReference type="Proteomes" id="UP000335636"/>
    </source>
</evidence>
<evidence type="ECO:0000313" key="1">
    <source>
        <dbReference type="EMBL" id="VTJ76441.1"/>
    </source>
</evidence>
<dbReference type="EMBL" id="CABDUW010000892">
    <property type="protein sequence ID" value="VTJ76441.1"/>
    <property type="molecule type" value="Genomic_DNA"/>
</dbReference>
<dbReference type="AlphaFoldDB" id="A0A5E4C642"/>
<gene>
    <name evidence="1" type="ORF">MONAX_5E027340</name>
</gene>
<name>A0A5E4C642_MARMO</name>
<accession>A0A5E4C642</accession>